<feature type="domain" description="Glycerol-3-phosphate dehydrogenase NAD-dependent N-terminal" evidence="2">
    <location>
        <begin position="2"/>
        <end position="105"/>
    </location>
</feature>
<protein>
    <submittedName>
        <fullName evidence="4">NAD/NADP octopine/nopaline dehydrogenase family protein</fullName>
    </submittedName>
</protein>
<evidence type="ECO:0000313" key="4">
    <source>
        <dbReference type="EMBL" id="MFC4490779.1"/>
    </source>
</evidence>
<dbReference type="Pfam" id="PF02317">
    <property type="entry name" value="Octopine_DH"/>
    <property type="match status" value="1"/>
</dbReference>
<proteinExistence type="predicted"/>
<dbReference type="RefSeq" id="WP_231461197.1">
    <property type="nucleotide sequence ID" value="NZ_JAJOHW010000024.1"/>
</dbReference>
<accession>A0ABV8ZVS4</accession>
<dbReference type="PANTHER" id="PTHR38015">
    <property type="entry name" value="BLR6086 PROTEIN"/>
    <property type="match status" value="1"/>
</dbReference>
<sequence>MNITILGCGHGGQALAAQLTLLGNTVTLHADESHPGHLHTIRNNTITLQGKLKASARLELLTTDIELALLGAEVIYLSLPTHAHLPQFRKMLPFLKKGQIVITLAGNFSSLYFHQELVKAGKERDIHLADIASLPYACRAQEGGEVNIIDIKQKIDIAAMPACNTSYIKNKIAGHFPSQLQASTNILEMGLNITSAISHPTLMVTNAGRIGKGGADFYFYKEGISRDIANIIATLDADRMKIGEIYGFRMPSYLELMNRFYAYSYTSYYDFFTQSPAHNTLKLCPVSMQERYLSQDIPYVMLPWYSLGLHAGYESNVMKSLIYFSSVLNDTCYFSQGRAIASDFFDGMELIDIKHYLSNGRLPLAA</sequence>
<dbReference type="SUPFAM" id="SSF48179">
    <property type="entry name" value="6-phosphogluconate dehydrogenase C-terminal domain-like"/>
    <property type="match status" value="1"/>
</dbReference>
<feature type="domain" description="Opine dehydrogenase" evidence="3">
    <location>
        <begin position="184"/>
        <end position="326"/>
    </location>
</feature>
<dbReference type="EMBL" id="JBHSEK010000008">
    <property type="protein sequence ID" value="MFC4490779.1"/>
    <property type="molecule type" value="Genomic_DNA"/>
</dbReference>
<dbReference type="InterPro" id="IPR011128">
    <property type="entry name" value="G3P_DH_NAD-dep_N"/>
</dbReference>
<reference evidence="5" key="1">
    <citation type="journal article" date="2019" name="Int. J. Syst. Evol. Microbiol.">
        <title>The Global Catalogue of Microorganisms (GCM) 10K type strain sequencing project: providing services to taxonomists for standard genome sequencing and annotation.</title>
        <authorList>
            <consortium name="The Broad Institute Genomics Platform"/>
            <consortium name="The Broad Institute Genome Sequencing Center for Infectious Disease"/>
            <person name="Wu L."/>
            <person name="Ma J."/>
        </authorList>
    </citation>
    <scope>NUCLEOTIDE SEQUENCE [LARGE SCALE GENOMIC DNA]</scope>
    <source>
        <strain evidence="5">CGMCC 4.7608</strain>
    </source>
</reference>
<dbReference type="InterPro" id="IPR036291">
    <property type="entry name" value="NAD(P)-bd_dom_sf"/>
</dbReference>
<evidence type="ECO:0000259" key="2">
    <source>
        <dbReference type="Pfam" id="PF01210"/>
    </source>
</evidence>
<dbReference type="Gene3D" id="1.10.1040.10">
    <property type="entry name" value="N-(1-d-carboxylethyl)-l-norvaline Dehydrogenase, domain 2"/>
    <property type="match status" value="1"/>
</dbReference>
<comment type="caution">
    <text evidence="4">The sequence shown here is derived from an EMBL/GenBank/DDBJ whole genome shotgun (WGS) entry which is preliminary data.</text>
</comment>
<organism evidence="4 5">
    <name type="scientific">Chromobacterium aquaticum</name>
    <dbReference type="NCBI Taxonomy" id="467180"/>
    <lineage>
        <taxon>Bacteria</taxon>
        <taxon>Pseudomonadati</taxon>
        <taxon>Pseudomonadota</taxon>
        <taxon>Betaproteobacteria</taxon>
        <taxon>Neisseriales</taxon>
        <taxon>Chromobacteriaceae</taxon>
        <taxon>Chromobacterium</taxon>
    </lineage>
</organism>
<dbReference type="InterPro" id="IPR003421">
    <property type="entry name" value="Opine_DH"/>
</dbReference>
<evidence type="ECO:0000256" key="1">
    <source>
        <dbReference type="ARBA" id="ARBA00023002"/>
    </source>
</evidence>
<gene>
    <name evidence="4" type="ORF">ACFO0R_14275</name>
</gene>
<dbReference type="Gene3D" id="3.40.50.720">
    <property type="entry name" value="NAD(P)-binding Rossmann-like Domain"/>
    <property type="match status" value="1"/>
</dbReference>
<keyword evidence="5" id="KW-1185">Reference proteome</keyword>
<dbReference type="PANTHER" id="PTHR38015:SF1">
    <property type="entry name" value="OPINE DEHYDROGENASE DOMAIN-CONTAINING PROTEIN"/>
    <property type="match status" value="1"/>
</dbReference>
<keyword evidence="1" id="KW-0560">Oxidoreductase</keyword>
<dbReference type="Proteomes" id="UP001595999">
    <property type="component" value="Unassembled WGS sequence"/>
</dbReference>
<dbReference type="InterPro" id="IPR013328">
    <property type="entry name" value="6PGD_dom2"/>
</dbReference>
<dbReference type="Pfam" id="PF01210">
    <property type="entry name" value="NAD_Gly3P_dh_N"/>
    <property type="match status" value="1"/>
</dbReference>
<name>A0ABV8ZVS4_9NEIS</name>
<evidence type="ECO:0000259" key="3">
    <source>
        <dbReference type="Pfam" id="PF02317"/>
    </source>
</evidence>
<dbReference type="InterPro" id="IPR051729">
    <property type="entry name" value="Opine/Lysopine_DH"/>
</dbReference>
<evidence type="ECO:0000313" key="5">
    <source>
        <dbReference type="Proteomes" id="UP001595999"/>
    </source>
</evidence>
<dbReference type="InterPro" id="IPR008927">
    <property type="entry name" value="6-PGluconate_DH-like_C_sf"/>
</dbReference>
<dbReference type="SUPFAM" id="SSF51735">
    <property type="entry name" value="NAD(P)-binding Rossmann-fold domains"/>
    <property type="match status" value="1"/>
</dbReference>